<evidence type="ECO:0000256" key="6">
    <source>
        <dbReference type="ARBA" id="ARBA00022692"/>
    </source>
</evidence>
<keyword evidence="4" id="KW-1003">Cell membrane</keyword>
<dbReference type="GO" id="GO:0005886">
    <property type="term" value="C:plasma membrane"/>
    <property type="evidence" value="ECO:0007669"/>
    <property type="project" value="UniProtKB-SubCell"/>
</dbReference>
<dbReference type="NCBIfam" id="TIGR01709">
    <property type="entry name" value="typeII_sec_gspL"/>
    <property type="match status" value="1"/>
</dbReference>
<name>A0A1Z9YZ38_9GAMM</name>
<protein>
    <recommendedName>
        <fullName evidence="10">Type II secretion system protein L</fullName>
        <shortName evidence="10">T2SS protein L</shortName>
    </recommendedName>
</protein>
<keyword evidence="6" id="KW-0812">Transmembrane</keyword>
<dbReference type="Gene3D" id="3.30.1360.100">
    <property type="entry name" value="General secretion pathway protein M, EpsM"/>
    <property type="match status" value="1"/>
</dbReference>
<evidence type="ECO:0000256" key="5">
    <source>
        <dbReference type="ARBA" id="ARBA00022519"/>
    </source>
</evidence>
<dbReference type="OrthoDB" id="6660461at2"/>
<dbReference type="Gene3D" id="3.30.420.380">
    <property type="match status" value="1"/>
</dbReference>
<dbReference type="InterPro" id="IPR043129">
    <property type="entry name" value="ATPase_NBD"/>
</dbReference>
<dbReference type="GO" id="GO:0015627">
    <property type="term" value="C:type II protein secretion system complex"/>
    <property type="evidence" value="ECO:0007669"/>
    <property type="project" value="InterPro"/>
</dbReference>
<accession>A0A1Z9YZ38</accession>
<evidence type="ECO:0000256" key="10">
    <source>
        <dbReference type="PIRNR" id="PIRNR015761"/>
    </source>
</evidence>
<evidence type="ECO:0000259" key="11">
    <source>
        <dbReference type="Pfam" id="PF05134"/>
    </source>
</evidence>
<dbReference type="EMBL" id="NEXX01000002">
    <property type="protein sequence ID" value="OUY07447.1"/>
    <property type="molecule type" value="Genomic_DNA"/>
</dbReference>
<evidence type="ECO:0000256" key="8">
    <source>
        <dbReference type="ARBA" id="ARBA00022989"/>
    </source>
</evidence>
<evidence type="ECO:0000256" key="2">
    <source>
        <dbReference type="ARBA" id="ARBA00005318"/>
    </source>
</evidence>
<dbReference type="SUPFAM" id="SSF53067">
    <property type="entry name" value="Actin-like ATPase domain"/>
    <property type="match status" value="1"/>
</dbReference>
<evidence type="ECO:0000313" key="14">
    <source>
        <dbReference type="Proteomes" id="UP000196536"/>
    </source>
</evidence>
<keyword evidence="3 10" id="KW-0813">Transport</keyword>
<keyword evidence="8" id="KW-1133">Transmembrane helix</keyword>
<keyword evidence="7 10" id="KW-0653">Protein transport</keyword>
<dbReference type="GO" id="GO:0009276">
    <property type="term" value="C:Gram-negative-bacterium-type cell wall"/>
    <property type="evidence" value="ECO:0007669"/>
    <property type="project" value="InterPro"/>
</dbReference>
<keyword evidence="9" id="KW-0472">Membrane</keyword>
<dbReference type="AlphaFoldDB" id="A0A1Z9YZ38"/>
<dbReference type="Proteomes" id="UP000196536">
    <property type="component" value="Unassembled WGS sequence"/>
</dbReference>
<reference evidence="13 14" key="1">
    <citation type="submission" date="2017-05" db="EMBL/GenBank/DDBJ databases">
        <title>Acinetobacter populi ANC 5415 (= PBJ7), whole genome shotgun sequencing project.</title>
        <authorList>
            <person name="Nemec A."/>
            <person name="Radolfova-Krizova L."/>
        </authorList>
    </citation>
    <scope>NUCLEOTIDE SEQUENCE [LARGE SCALE GENOMIC DNA]</scope>
    <source>
        <strain evidence="13 14">PBJ7</strain>
    </source>
</reference>
<feature type="domain" description="GspL cytoplasmic actin-ATPase-like" evidence="11">
    <location>
        <begin position="27"/>
        <end position="181"/>
    </location>
</feature>
<evidence type="ECO:0000256" key="4">
    <source>
        <dbReference type="ARBA" id="ARBA00022475"/>
    </source>
</evidence>
<keyword evidence="14" id="KW-1185">Reference proteome</keyword>
<evidence type="ECO:0000256" key="9">
    <source>
        <dbReference type="ARBA" id="ARBA00023136"/>
    </source>
</evidence>
<comment type="similarity">
    <text evidence="2 10">Belongs to the GSP L family.</text>
</comment>
<evidence type="ECO:0000259" key="12">
    <source>
        <dbReference type="Pfam" id="PF12693"/>
    </source>
</evidence>
<dbReference type="RefSeq" id="WP_087619998.1">
    <property type="nucleotide sequence ID" value="NZ_NEXX01000002.1"/>
</dbReference>
<dbReference type="InterPro" id="IPR025691">
    <property type="entry name" value="GspL_pp_dom"/>
</dbReference>
<evidence type="ECO:0000313" key="13">
    <source>
        <dbReference type="EMBL" id="OUY07447.1"/>
    </source>
</evidence>
<feature type="domain" description="GspL periplasmic" evidence="12">
    <location>
        <begin position="232"/>
        <end position="377"/>
    </location>
</feature>
<dbReference type="PIRSF" id="PIRSF015761">
    <property type="entry name" value="Protein_L"/>
    <property type="match status" value="1"/>
</dbReference>
<sequence>MLYLCMPEGQGQWLWQLDDGAWQIADSLEQLIQTIQAVYKASDCVVFFPSQSAQFFTQLLPRTQYKQLGQQGVAYLIEEYTIDPIDHLAIFHDFHDDQVNFMAMSQVTRETYQKSLALLPWHVLALLPDFLLVPAPEKESCNIAQIFDRKLVRWSSYRGWCLDDVTLLAQLPMTVKIANLYQLDDDLTASVKAIMGDDLDYRVLALDKINISRFKQHPFNALLKTKRKQNSGVNYWKACAAILCLAVIAQVTYDALQWWKYQTIANQTAQLAVDQYKQWFPNESRINEQNLSSSFKSKLRMNAAADRQVLQLISRVGPILQQANIPAERVTYQDNALNLSLLARNSDALTQLTEQFKQQGFAVELGAIRNQGSNVIGLMKVQ</sequence>
<organism evidence="13 14">
    <name type="scientific">Acinetobacter populi</name>
    <dbReference type="NCBI Taxonomy" id="1582270"/>
    <lineage>
        <taxon>Bacteria</taxon>
        <taxon>Pseudomonadati</taxon>
        <taxon>Pseudomonadota</taxon>
        <taxon>Gammaproteobacteria</taxon>
        <taxon>Moraxellales</taxon>
        <taxon>Moraxellaceae</taxon>
        <taxon>Acinetobacter</taxon>
    </lineage>
</organism>
<dbReference type="InterPro" id="IPR024230">
    <property type="entry name" value="GspL_cyto_dom"/>
</dbReference>
<keyword evidence="5" id="KW-0997">Cell inner membrane</keyword>
<proteinExistence type="inferred from homology"/>
<dbReference type="Pfam" id="PF05134">
    <property type="entry name" value="T2SSL"/>
    <property type="match status" value="1"/>
</dbReference>
<dbReference type="InterPro" id="IPR007812">
    <property type="entry name" value="T2SS_protein-GspL"/>
</dbReference>
<gene>
    <name evidence="13" type="ORF">CAP51_06750</name>
</gene>
<evidence type="ECO:0000256" key="3">
    <source>
        <dbReference type="ARBA" id="ARBA00022448"/>
    </source>
</evidence>
<dbReference type="Pfam" id="PF12693">
    <property type="entry name" value="GspL_C"/>
    <property type="match status" value="1"/>
</dbReference>
<comment type="function">
    <text evidence="10">Inner membrane component of the type II secretion system required for the energy-dependent secretion of extracellular factors such as proteases and toxins from the periplasm.</text>
</comment>
<dbReference type="GO" id="GO:0015628">
    <property type="term" value="P:protein secretion by the type II secretion system"/>
    <property type="evidence" value="ECO:0007669"/>
    <property type="project" value="InterPro"/>
</dbReference>
<evidence type="ECO:0000256" key="7">
    <source>
        <dbReference type="ARBA" id="ARBA00022927"/>
    </source>
</evidence>
<evidence type="ECO:0000256" key="1">
    <source>
        <dbReference type="ARBA" id="ARBA00004377"/>
    </source>
</evidence>
<comment type="caution">
    <text evidence="13">The sequence shown here is derived from an EMBL/GenBank/DDBJ whole genome shotgun (WGS) entry which is preliminary data.</text>
</comment>
<comment type="subcellular location">
    <subcellularLocation>
        <location evidence="1">Cell inner membrane</location>
        <topology evidence="1">Single-pass membrane protein</topology>
    </subcellularLocation>
</comment>